<sequence length="166" mass="18729">HFFSFPCVFHLILPAHQYHFFLAVIEAQKVDVLPEVTGYLQNDVPLSCQFIQGPKDSNITQFQWDLLQPEGEDITLAVSNSQYGVHIPESPLKGRVEIAEQSLIIKKMEMTDAGSYTCRIFTFPSGSFEGTTKLVVGGKEIECFIHSVAKIISVLLFDYIITLFLR</sequence>
<dbReference type="Proteomes" id="UP000265080">
    <property type="component" value="Chromosome 7"/>
</dbReference>
<evidence type="ECO:0000313" key="8">
    <source>
        <dbReference type="Ensembl" id="ENSAPEP00000013953.1"/>
    </source>
</evidence>
<name>A0A3P8SNG9_AMPPE</name>
<organism evidence="8 9">
    <name type="scientific">Amphiprion percula</name>
    <name type="common">Orange clownfish</name>
    <name type="synonym">Lutjanus percula</name>
    <dbReference type="NCBI Taxonomy" id="161767"/>
    <lineage>
        <taxon>Eukaryota</taxon>
        <taxon>Metazoa</taxon>
        <taxon>Chordata</taxon>
        <taxon>Craniata</taxon>
        <taxon>Vertebrata</taxon>
        <taxon>Euteleostomi</taxon>
        <taxon>Actinopterygii</taxon>
        <taxon>Neopterygii</taxon>
        <taxon>Teleostei</taxon>
        <taxon>Neoteleostei</taxon>
        <taxon>Acanthomorphata</taxon>
        <taxon>Ovalentaria</taxon>
        <taxon>Pomacentridae</taxon>
        <taxon>Amphiprion</taxon>
    </lineage>
</organism>
<dbReference type="InterPro" id="IPR036179">
    <property type="entry name" value="Ig-like_dom_sf"/>
</dbReference>
<dbReference type="GO" id="GO:0016020">
    <property type="term" value="C:membrane"/>
    <property type="evidence" value="ECO:0007669"/>
    <property type="project" value="UniProtKB-SubCell"/>
</dbReference>
<keyword evidence="4" id="KW-0472">Membrane</keyword>
<dbReference type="GeneTree" id="ENSGT01030000234778"/>
<dbReference type="Gene3D" id="2.60.40.10">
    <property type="entry name" value="Immunoglobulins"/>
    <property type="match status" value="1"/>
</dbReference>
<evidence type="ECO:0000256" key="1">
    <source>
        <dbReference type="ARBA" id="ARBA00004370"/>
    </source>
</evidence>
<keyword evidence="9" id="KW-1185">Reference proteome</keyword>
<dbReference type="InterPro" id="IPR013106">
    <property type="entry name" value="Ig_V-set"/>
</dbReference>
<evidence type="ECO:0000313" key="9">
    <source>
        <dbReference type="Proteomes" id="UP000265080"/>
    </source>
</evidence>
<keyword evidence="6" id="KW-0325">Glycoprotein</keyword>
<dbReference type="InterPro" id="IPR051427">
    <property type="entry name" value="Nectin/Nectin-like"/>
</dbReference>
<reference evidence="8" key="3">
    <citation type="submission" date="2025-09" db="UniProtKB">
        <authorList>
            <consortium name="Ensembl"/>
        </authorList>
    </citation>
    <scope>IDENTIFICATION</scope>
</reference>
<evidence type="ECO:0000259" key="7">
    <source>
        <dbReference type="SMART" id="SM00409"/>
    </source>
</evidence>
<reference evidence="8 9" key="1">
    <citation type="submission" date="2018-03" db="EMBL/GenBank/DDBJ databases">
        <title>Finding Nemo's genes: A chromosome-scale reference assembly of the genome of the orange clownfish Amphiprion percula.</title>
        <authorList>
            <person name="Lehmann R."/>
        </authorList>
    </citation>
    <scope>NUCLEOTIDE SEQUENCE</scope>
</reference>
<evidence type="ECO:0000256" key="5">
    <source>
        <dbReference type="ARBA" id="ARBA00023157"/>
    </source>
</evidence>
<dbReference type="Pfam" id="PF07686">
    <property type="entry name" value="V-set"/>
    <property type="match status" value="1"/>
</dbReference>
<dbReference type="SMART" id="SM00409">
    <property type="entry name" value="IG"/>
    <property type="match status" value="1"/>
</dbReference>
<evidence type="ECO:0000256" key="3">
    <source>
        <dbReference type="ARBA" id="ARBA00022737"/>
    </source>
</evidence>
<dbReference type="GO" id="GO:0007157">
    <property type="term" value="P:heterophilic cell-cell adhesion via plasma membrane cell adhesion molecules"/>
    <property type="evidence" value="ECO:0007669"/>
    <property type="project" value="TreeGrafter"/>
</dbReference>
<feature type="domain" description="Immunoglobulin" evidence="7">
    <location>
        <begin position="33"/>
        <end position="137"/>
    </location>
</feature>
<keyword evidence="2" id="KW-0732">Signal</keyword>
<dbReference type="PANTHER" id="PTHR23277:SF109">
    <property type="entry name" value="POLIOVIRUS RECEPTOR"/>
    <property type="match status" value="1"/>
</dbReference>
<keyword evidence="3" id="KW-0677">Repeat</keyword>
<dbReference type="PANTHER" id="PTHR23277">
    <property type="entry name" value="NECTIN-RELATED"/>
    <property type="match status" value="1"/>
</dbReference>
<dbReference type="InterPro" id="IPR003599">
    <property type="entry name" value="Ig_sub"/>
</dbReference>
<dbReference type="Ensembl" id="ENSAPET00000014318.1">
    <property type="protein sequence ID" value="ENSAPEP00000013953.1"/>
    <property type="gene ID" value="ENSAPEG00000009941.1"/>
</dbReference>
<dbReference type="STRING" id="161767.ENSAPEP00000013953"/>
<evidence type="ECO:0000256" key="4">
    <source>
        <dbReference type="ARBA" id="ARBA00023136"/>
    </source>
</evidence>
<reference evidence="8" key="2">
    <citation type="submission" date="2025-08" db="UniProtKB">
        <authorList>
            <consortium name="Ensembl"/>
        </authorList>
    </citation>
    <scope>IDENTIFICATION</scope>
</reference>
<dbReference type="GO" id="GO:0005912">
    <property type="term" value="C:adherens junction"/>
    <property type="evidence" value="ECO:0007669"/>
    <property type="project" value="TreeGrafter"/>
</dbReference>
<proteinExistence type="predicted"/>
<dbReference type="SUPFAM" id="SSF48726">
    <property type="entry name" value="Immunoglobulin"/>
    <property type="match status" value="1"/>
</dbReference>
<dbReference type="InterPro" id="IPR013783">
    <property type="entry name" value="Ig-like_fold"/>
</dbReference>
<dbReference type="GO" id="GO:0007156">
    <property type="term" value="P:homophilic cell adhesion via plasma membrane adhesion molecules"/>
    <property type="evidence" value="ECO:0007669"/>
    <property type="project" value="TreeGrafter"/>
</dbReference>
<protein>
    <recommendedName>
        <fullName evidence="7">Immunoglobulin domain-containing protein</fullName>
    </recommendedName>
</protein>
<accession>A0A3P8SNG9</accession>
<dbReference type="AlphaFoldDB" id="A0A3P8SNG9"/>
<evidence type="ECO:0000256" key="6">
    <source>
        <dbReference type="ARBA" id="ARBA00023180"/>
    </source>
</evidence>
<evidence type="ECO:0000256" key="2">
    <source>
        <dbReference type="ARBA" id="ARBA00022729"/>
    </source>
</evidence>
<comment type="subcellular location">
    <subcellularLocation>
        <location evidence="1">Membrane</location>
    </subcellularLocation>
</comment>
<dbReference type="OMA" id="GRKSILW"/>
<keyword evidence="5" id="KW-1015">Disulfide bond</keyword>